<evidence type="ECO:0000313" key="2">
    <source>
        <dbReference type="EMBL" id="GAA0858065.1"/>
    </source>
</evidence>
<organism evidence="2 3">
    <name type="scientific">Aliiglaciecola litoralis</name>
    <dbReference type="NCBI Taxonomy" id="582857"/>
    <lineage>
        <taxon>Bacteria</taxon>
        <taxon>Pseudomonadati</taxon>
        <taxon>Pseudomonadota</taxon>
        <taxon>Gammaproteobacteria</taxon>
        <taxon>Alteromonadales</taxon>
        <taxon>Alteromonadaceae</taxon>
        <taxon>Aliiglaciecola</taxon>
    </lineage>
</organism>
<accession>A0ABN1LMX2</accession>
<dbReference type="RefSeq" id="WP_343860701.1">
    <property type="nucleotide sequence ID" value="NZ_BAAAFD010000008.1"/>
</dbReference>
<gene>
    <name evidence="2" type="ORF">GCM10009114_26240</name>
</gene>
<proteinExistence type="predicted"/>
<keyword evidence="2" id="KW-0489">Methyltransferase</keyword>
<dbReference type="GO" id="GO:0032259">
    <property type="term" value="P:methylation"/>
    <property type="evidence" value="ECO:0007669"/>
    <property type="project" value="UniProtKB-KW"/>
</dbReference>
<sequence>MKPALTSKKPLYPASWDELPVGQGVRQLLQDCVLESSRRFFGYHLVKVGCLSGEITLPTCTIKHIINVVNSKCISEAPSSTDSLLVADAHKLPFLENSVDAYLLAHELDFSRDPHQILREVDRTLIANGHVIIVGFNPFSPAGLFRLLPLKSNKLMRDARFFTSVRIKDWLHLLGFEIIEQKQLLFSSVLLNRKHKIFSKLERLFCRYLPIFSSVYVIVAKKRVIPLSLIKPKWKASPKFSPVSASMRSSMRNNSQ</sequence>
<keyword evidence="2" id="KW-0808">Transferase</keyword>
<keyword evidence="3" id="KW-1185">Reference proteome</keyword>
<dbReference type="InterPro" id="IPR029063">
    <property type="entry name" value="SAM-dependent_MTases_sf"/>
</dbReference>
<comment type="caution">
    <text evidence="2">The sequence shown here is derived from an EMBL/GenBank/DDBJ whole genome shotgun (WGS) entry which is preliminary data.</text>
</comment>
<evidence type="ECO:0000259" key="1">
    <source>
        <dbReference type="Pfam" id="PF08241"/>
    </source>
</evidence>
<dbReference type="GO" id="GO:0008168">
    <property type="term" value="F:methyltransferase activity"/>
    <property type="evidence" value="ECO:0007669"/>
    <property type="project" value="UniProtKB-KW"/>
</dbReference>
<dbReference type="InterPro" id="IPR013216">
    <property type="entry name" value="Methyltransf_11"/>
</dbReference>
<dbReference type="EMBL" id="BAAAFD010000008">
    <property type="protein sequence ID" value="GAA0858065.1"/>
    <property type="molecule type" value="Genomic_DNA"/>
</dbReference>
<reference evidence="2 3" key="1">
    <citation type="journal article" date="2019" name="Int. J. Syst. Evol. Microbiol.">
        <title>The Global Catalogue of Microorganisms (GCM) 10K type strain sequencing project: providing services to taxonomists for standard genome sequencing and annotation.</title>
        <authorList>
            <consortium name="The Broad Institute Genomics Platform"/>
            <consortium name="The Broad Institute Genome Sequencing Center for Infectious Disease"/>
            <person name="Wu L."/>
            <person name="Ma J."/>
        </authorList>
    </citation>
    <scope>NUCLEOTIDE SEQUENCE [LARGE SCALE GENOMIC DNA]</scope>
    <source>
        <strain evidence="2 3">JCM 15896</strain>
    </source>
</reference>
<dbReference type="Gene3D" id="3.40.50.150">
    <property type="entry name" value="Vaccinia Virus protein VP39"/>
    <property type="match status" value="1"/>
</dbReference>
<protein>
    <submittedName>
        <fullName evidence="2">Methyltransferase domain-containing protein</fullName>
    </submittedName>
</protein>
<name>A0ABN1LMX2_9ALTE</name>
<evidence type="ECO:0000313" key="3">
    <source>
        <dbReference type="Proteomes" id="UP001500359"/>
    </source>
</evidence>
<dbReference type="SUPFAM" id="SSF53335">
    <property type="entry name" value="S-adenosyl-L-methionine-dependent methyltransferases"/>
    <property type="match status" value="1"/>
</dbReference>
<feature type="domain" description="Methyltransferase type 11" evidence="1">
    <location>
        <begin position="48"/>
        <end position="133"/>
    </location>
</feature>
<dbReference type="Pfam" id="PF08241">
    <property type="entry name" value="Methyltransf_11"/>
    <property type="match status" value="1"/>
</dbReference>
<dbReference type="Proteomes" id="UP001500359">
    <property type="component" value="Unassembled WGS sequence"/>
</dbReference>